<dbReference type="GO" id="GO:0000981">
    <property type="term" value="F:DNA-binding transcription factor activity, RNA polymerase II-specific"/>
    <property type="evidence" value="ECO:0007669"/>
    <property type="project" value="TreeGrafter"/>
</dbReference>
<reference evidence="11 12" key="2">
    <citation type="submission" date="2016-08" db="EMBL/GenBank/DDBJ databases">
        <title>Pervasive Adenine N6-methylation of Active Genes in Fungi.</title>
        <authorList>
            <consortium name="DOE Joint Genome Institute"/>
            <person name="Mondo S.J."/>
            <person name="Dannebaum R.O."/>
            <person name="Kuo R.C."/>
            <person name="Labutti K."/>
            <person name="Haridas S."/>
            <person name="Kuo A."/>
            <person name="Salamov A."/>
            <person name="Ahrendt S.R."/>
            <person name="Lipzen A."/>
            <person name="Sullivan W."/>
            <person name="Andreopoulos W.B."/>
            <person name="Clum A."/>
            <person name="Lindquist E."/>
            <person name="Daum C."/>
            <person name="Ramamoorthy G.K."/>
            <person name="Gryganskyi A."/>
            <person name="Culley D."/>
            <person name="Magnuson J.K."/>
            <person name="James T.Y."/>
            <person name="O'Malley M.A."/>
            <person name="Stajich J.E."/>
            <person name="Spatafora J.W."/>
            <person name="Visel A."/>
            <person name="Grigoriev I.V."/>
        </authorList>
    </citation>
    <scope>NUCLEOTIDE SEQUENCE [LARGE SCALE GENOMIC DNA]</scope>
    <source>
        <strain evidence="12">finn</strain>
    </source>
</reference>
<dbReference type="PANTHER" id="PTHR23235">
    <property type="entry name" value="KRUEPPEL-LIKE TRANSCRIPTION FACTOR"/>
    <property type="match status" value="1"/>
</dbReference>
<keyword evidence="4 8" id="KW-0863">Zinc-finger</keyword>
<feature type="region of interest" description="Disordered" evidence="9">
    <location>
        <begin position="22"/>
        <end position="47"/>
    </location>
</feature>
<dbReference type="PROSITE" id="PS50157">
    <property type="entry name" value="ZINC_FINGER_C2H2_2"/>
    <property type="match status" value="2"/>
</dbReference>
<dbReference type="GO" id="GO:0000978">
    <property type="term" value="F:RNA polymerase II cis-regulatory region sequence-specific DNA binding"/>
    <property type="evidence" value="ECO:0007669"/>
    <property type="project" value="TreeGrafter"/>
</dbReference>
<evidence type="ECO:0000256" key="2">
    <source>
        <dbReference type="ARBA" id="ARBA00022723"/>
    </source>
</evidence>
<sequence length="1255" mass="140029">MIDIASLNSNLPTYFEALDSSNNNSNQTLLQNNGSDNNSSNNNEKIPTQSLMSESSLFPNNNNVVLQNQPKVIPSTVVQQLSMVHQQNILQTSPLTYHSNISFPHNSMYPNNTVIYNNTPNTINNSEIFQQSAQPSPSPYNNNTIVSPMNRVTIPNQPQYTVINKNISIPGTLVSYSNASPPNININAQVNPASPMNPNIPINSANTYINSTYANNSSNNVMYPPSEVIGPQGNMNHAYSAPVFSNNLSPPSLPNYEINSGLALGIAIPSNSVSTINPPPNAIQTPIISNRISSNMLPSNTNTPMNLSNNLIIPNESSTDLTSSIEMSTPLVMTTSMPILSNNLSTPHQGTTTPVLPSSLFGINSGDHVIDSTNSTLVIPSDLTCIAMDNQQVPSLDCLSPPVRVNSMSLNSSHSIPSTTPPSKSKFVHYEESSYSTKAEDVPLLNVGATPSVKSKDFINSLPTPKDTVTMKCTFNREGITLDSITEAPQHEINKSLEMKMPISPKEEISKNIASTSLTSKLNKATYPSPQILNKKGTINEKNVYIMMHPSSHKSLKQEVRRGDSVSLPNKENMININSKDTPKPENITINTIYTPKTTPYTNTIATPLANSMPTPVSTPLFTPKIPEISTPSAKSMPTPITPSINSKKVNTIVQDHYKRSTNNRMLLSKNITAPVVLSSLSSVVESIKAKSSLSVTNTGKNEKEASVKSKNKNKKGISVKEQSNDRSEKEISDTQSNDKKENEKEVKLTVPKTVPLKFSEPLALRENAAFTEPIVFVDPLSKENNKAKSNDIIILKNDKKESNEVKLSDIIVSKNEEKESNVANKKSASVIELIKEANIKNKNQSLAYTKYLLEKKFTYNKANKPKKTNDKLKNQNSDQSKNDSKASDISNHVVEVPSPALSSFKPKNYTEPLPFIDTGDLTLEDLLNEATIQNKNLTYNDILTEDNMLLKPITNQFKEIVKSKENKEKESDFSTTDKNRKDIKNEKEDQANVQNTPFKEETIGVKRKEEGEIKNEDTVLKKRKIEEKKVANETKKRSFEENATSSEGKKKKRTKKETSENKKKRNKDISEDGVMSKVKYNSNNISIYVSELKVLTKFQTKDDQDIYPLRCVCEGDLEDKELGLEDLVCTYPNCNKAFGKSIHLEKHFIEHGDDFRPYQCPNCTKTFRRRYDLMRHGRIHNYIIPYRCSRCLRGFTRSDSCARHAKTRQCKYFDFDKLNEKKENPPYYVIVKDPSNKTEKDIIIIPLNKEKIKE</sequence>
<dbReference type="Proteomes" id="UP000193719">
    <property type="component" value="Unassembled WGS sequence"/>
</dbReference>
<dbReference type="SUPFAM" id="SSF57667">
    <property type="entry name" value="beta-beta-alpha zinc fingers"/>
    <property type="match status" value="2"/>
</dbReference>
<evidence type="ECO:0000256" key="8">
    <source>
        <dbReference type="PROSITE-ProRule" id="PRU00042"/>
    </source>
</evidence>
<name>A0A1Y1VJ89_9FUNG</name>
<keyword evidence="12" id="KW-1185">Reference proteome</keyword>
<proteinExistence type="predicted"/>
<dbReference type="GO" id="GO:0008270">
    <property type="term" value="F:zinc ion binding"/>
    <property type="evidence" value="ECO:0007669"/>
    <property type="project" value="UniProtKB-KW"/>
</dbReference>
<dbReference type="PANTHER" id="PTHR23235:SF120">
    <property type="entry name" value="KRUPPEL-LIKE FACTOR 15"/>
    <property type="match status" value="1"/>
</dbReference>
<keyword evidence="2" id="KW-0479">Metal-binding</keyword>
<dbReference type="STRING" id="1754191.A0A1Y1VJ89"/>
<evidence type="ECO:0000256" key="9">
    <source>
        <dbReference type="SAM" id="MobiDB-lite"/>
    </source>
</evidence>
<organism evidence="11 12">
    <name type="scientific">Piromyces finnis</name>
    <dbReference type="NCBI Taxonomy" id="1754191"/>
    <lineage>
        <taxon>Eukaryota</taxon>
        <taxon>Fungi</taxon>
        <taxon>Fungi incertae sedis</taxon>
        <taxon>Chytridiomycota</taxon>
        <taxon>Chytridiomycota incertae sedis</taxon>
        <taxon>Neocallimastigomycetes</taxon>
        <taxon>Neocallimastigales</taxon>
        <taxon>Neocallimastigaceae</taxon>
        <taxon>Piromyces</taxon>
    </lineage>
</organism>
<dbReference type="InterPro" id="IPR036236">
    <property type="entry name" value="Znf_C2H2_sf"/>
</dbReference>
<evidence type="ECO:0000256" key="3">
    <source>
        <dbReference type="ARBA" id="ARBA00022737"/>
    </source>
</evidence>
<keyword evidence="3" id="KW-0677">Repeat</keyword>
<comment type="subcellular location">
    <subcellularLocation>
        <location evidence="1">Nucleus</location>
    </subcellularLocation>
</comment>
<dbReference type="PROSITE" id="PS00028">
    <property type="entry name" value="ZINC_FINGER_C2H2_1"/>
    <property type="match status" value="1"/>
</dbReference>
<evidence type="ECO:0000256" key="4">
    <source>
        <dbReference type="ARBA" id="ARBA00022771"/>
    </source>
</evidence>
<gene>
    <name evidence="11" type="ORF">BCR36DRAFT_580347</name>
</gene>
<evidence type="ECO:0000256" key="7">
    <source>
        <dbReference type="ARBA" id="ARBA00023242"/>
    </source>
</evidence>
<accession>A0A1Y1VJ89</accession>
<dbReference type="EMBL" id="MCFH01000005">
    <property type="protein sequence ID" value="ORX57779.1"/>
    <property type="molecule type" value="Genomic_DNA"/>
</dbReference>
<feature type="compositionally biased region" description="Polar residues" evidence="9">
    <location>
        <begin position="691"/>
        <end position="700"/>
    </location>
</feature>
<feature type="domain" description="C2H2-type" evidence="10">
    <location>
        <begin position="1128"/>
        <end position="1157"/>
    </location>
</feature>
<dbReference type="InterPro" id="IPR013087">
    <property type="entry name" value="Znf_C2H2_type"/>
</dbReference>
<dbReference type="SMART" id="SM00355">
    <property type="entry name" value="ZnF_C2H2"/>
    <property type="match status" value="3"/>
</dbReference>
<evidence type="ECO:0000256" key="5">
    <source>
        <dbReference type="ARBA" id="ARBA00022833"/>
    </source>
</evidence>
<reference evidence="11 12" key="1">
    <citation type="submission" date="2016-08" db="EMBL/GenBank/DDBJ databases">
        <title>Genomes of anaerobic fungi encode conserved fungal cellulosomes for biomass hydrolysis.</title>
        <authorList>
            <consortium name="DOE Joint Genome Institute"/>
            <person name="Haitjema C.H."/>
            <person name="Gilmore S.P."/>
            <person name="Henske J.K."/>
            <person name="Solomon K.V."/>
            <person name="De Groot R."/>
            <person name="Kuo A."/>
            <person name="Mondo S.J."/>
            <person name="Salamov A.A."/>
            <person name="Labutti K."/>
            <person name="Zhao Z."/>
            <person name="Chiniquy J."/>
            <person name="Barry K."/>
            <person name="Brewer H.M."/>
            <person name="Purvine S.O."/>
            <person name="Wright A.T."/>
            <person name="Boxma B."/>
            <person name="Van Alen T."/>
            <person name="Hackstein J.H."/>
            <person name="Baker S.E."/>
            <person name="Grigoriev I.V."/>
            <person name="O'Malley M.A."/>
        </authorList>
    </citation>
    <scope>NUCLEOTIDE SEQUENCE [LARGE SCALE GENOMIC DNA]</scope>
    <source>
        <strain evidence="12">finn</strain>
    </source>
</reference>
<dbReference type="GO" id="GO:0005634">
    <property type="term" value="C:nucleus"/>
    <property type="evidence" value="ECO:0007669"/>
    <property type="project" value="UniProtKB-SubCell"/>
</dbReference>
<evidence type="ECO:0000259" key="10">
    <source>
        <dbReference type="PROSITE" id="PS50157"/>
    </source>
</evidence>
<feature type="domain" description="C2H2-type" evidence="10">
    <location>
        <begin position="1159"/>
        <end position="1186"/>
    </location>
</feature>
<keyword evidence="7" id="KW-0539">Nucleus</keyword>
<feature type="compositionally biased region" description="Basic and acidic residues" evidence="9">
    <location>
        <begin position="1032"/>
        <end position="1041"/>
    </location>
</feature>
<keyword evidence="6" id="KW-0238">DNA-binding</keyword>
<feature type="compositionally biased region" description="Basic and acidic residues" evidence="9">
    <location>
        <begin position="723"/>
        <end position="748"/>
    </location>
</feature>
<evidence type="ECO:0000256" key="6">
    <source>
        <dbReference type="ARBA" id="ARBA00023125"/>
    </source>
</evidence>
<dbReference type="Gene3D" id="3.30.160.60">
    <property type="entry name" value="Classic Zinc Finger"/>
    <property type="match status" value="1"/>
</dbReference>
<dbReference type="AlphaFoldDB" id="A0A1Y1VJ89"/>
<evidence type="ECO:0000313" key="11">
    <source>
        <dbReference type="EMBL" id="ORX57779.1"/>
    </source>
</evidence>
<feature type="region of interest" description="Disordered" evidence="9">
    <location>
        <begin position="864"/>
        <end position="893"/>
    </location>
</feature>
<protein>
    <recommendedName>
        <fullName evidence="10">C2H2-type domain-containing protein</fullName>
    </recommendedName>
</protein>
<evidence type="ECO:0000256" key="1">
    <source>
        <dbReference type="ARBA" id="ARBA00004123"/>
    </source>
</evidence>
<keyword evidence="5" id="KW-0862">Zinc</keyword>
<feature type="region of interest" description="Disordered" evidence="9">
    <location>
        <begin position="1032"/>
        <end position="1070"/>
    </location>
</feature>
<comment type="caution">
    <text evidence="11">The sequence shown here is derived from an EMBL/GenBank/DDBJ whole genome shotgun (WGS) entry which is preliminary data.</text>
</comment>
<dbReference type="OrthoDB" id="4748970at2759"/>
<dbReference type="Pfam" id="PF00096">
    <property type="entry name" value="zf-C2H2"/>
    <property type="match status" value="1"/>
</dbReference>
<evidence type="ECO:0000313" key="12">
    <source>
        <dbReference type="Proteomes" id="UP000193719"/>
    </source>
</evidence>
<feature type="region of interest" description="Disordered" evidence="9">
    <location>
        <begin position="691"/>
        <end position="748"/>
    </location>
</feature>
<dbReference type="FunFam" id="3.30.160.60:FF:000045">
    <property type="entry name" value="ZFP69 zinc finger protein B"/>
    <property type="match status" value="1"/>
</dbReference>
<feature type="compositionally biased region" description="Basic and acidic residues" evidence="9">
    <location>
        <begin position="965"/>
        <end position="991"/>
    </location>
</feature>
<feature type="compositionally biased region" description="Low complexity" evidence="9">
    <location>
        <begin position="22"/>
        <end position="43"/>
    </location>
</feature>
<feature type="region of interest" description="Disordered" evidence="9">
    <location>
        <begin position="965"/>
        <end position="1005"/>
    </location>
</feature>